<protein>
    <recommendedName>
        <fullName evidence="3">Dynactin subunit 6</fullName>
    </recommendedName>
</protein>
<comment type="similarity">
    <text evidence="2">Belongs to the dynactin subunits 5/6 family. Dynactin subunit 6 subfamily.</text>
</comment>
<keyword evidence="4" id="KW-0963">Cytoplasm</keyword>
<dbReference type="EMBL" id="GL983152">
    <property type="protein sequence ID" value="EGR34330.1"/>
    <property type="molecule type" value="Genomic_DNA"/>
</dbReference>
<keyword evidence="5" id="KW-0206">Cytoskeleton</keyword>
<reference evidence="7 8" key="1">
    <citation type="submission" date="2011-07" db="EMBL/GenBank/DDBJ databases">
        <authorList>
            <person name="Coyne R."/>
            <person name="Brami D."/>
            <person name="Johnson J."/>
            <person name="Hostetler J."/>
            <person name="Hannick L."/>
            <person name="Clark T."/>
            <person name="Cassidy-Hanley D."/>
            <person name="Inman J."/>
        </authorList>
    </citation>
    <scope>NUCLEOTIDE SEQUENCE [LARGE SCALE GENOMIC DNA]</scope>
    <source>
        <strain evidence="7 8">G5</strain>
    </source>
</reference>
<dbReference type="InParanoid" id="G0QKC6"/>
<dbReference type="OrthoDB" id="2355at2759"/>
<comment type="function">
    <text evidence="6">Part of the dynactin complex that activates the molecular motor dynein for ultra-processive transport along microtubules.</text>
</comment>
<dbReference type="PANTHER" id="PTHR13072">
    <property type="entry name" value="DYNACTIN 6"/>
    <property type="match status" value="1"/>
</dbReference>
<organism evidence="7 8">
    <name type="scientific">Ichthyophthirius multifiliis</name>
    <name type="common">White spot disease agent</name>
    <name type="synonym">Ich</name>
    <dbReference type="NCBI Taxonomy" id="5932"/>
    <lineage>
        <taxon>Eukaryota</taxon>
        <taxon>Sar</taxon>
        <taxon>Alveolata</taxon>
        <taxon>Ciliophora</taxon>
        <taxon>Intramacronucleata</taxon>
        <taxon>Oligohymenophorea</taxon>
        <taxon>Hymenostomatida</taxon>
        <taxon>Ophryoglenina</taxon>
        <taxon>Ichthyophthirius</taxon>
    </lineage>
</organism>
<proteinExistence type="inferred from homology"/>
<gene>
    <name evidence="7" type="ORF">IMG5_016210</name>
</gene>
<dbReference type="CDD" id="cd04646">
    <property type="entry name" value="LbH_Dynactin_6"/>
    <property type="match status" value="1"/>
</dbReference>
<dbReference type="InterPro" id="IPR027777">
    <property type="entry name" value="DCTN6"/>
</dbReference>
<dbReference type="Gene3D" id="2.160.10.10">
    <property type="entry name" value="Hexapeptide repeat proteins"/>
    <property type="match status" value="1"/>
</dbReference>
<dbReference type="Proteomes" id="UP000008983">
    <property type="component" value="Unassembled WGS sequence"/>
</dbReference>
<dbReference type="PANTHER" id="PTHR13072:SF0">
    <property type="entry name" value="DYNACTIN SUBUNIT 6"/>
    <property type="match status" value="1"/>
</dbReference>
<dbReference type="STRING" id="857967.G0QKC6"/>
<dbReference type="eggNOG" id="KOG4042">
    <property type="taxonomic scope" value="Eukaryota"/>
</dbReference>
<keyword evidence="8" id="KW-1185">Reference proteome</keyword>
<dbReference type="GO" id="GO:0007052">
    <property type="term" value="P:mitotic spindle organization"/>
    <property type="evidence" value="ECO:0007669"/>
    <property type="project" value="TreeGrafter"/>
</dbReference>
<evidence type="ECO:0000256" key="6">
    <source>
        <dbReference type="ARBA" id="ARBA00034687"/>
    </source>
</evidence>
<evidence type="ECO:0000313" key="8">
    <source>
        <dbReference type="Proteomes" id="UP000008983"/>
    </source>
</evidence>
<dbReference type="GO" id="GO:0070840">
    <property type="term" value="F:dynein complex binding"/>
    <property type="evidence" value="ECO:0007669"/>
    <property type="project" value="TreeGrafter"/>
</dbReference>
<name>G0QKC6_ICHMU</name>
<dbReference type="RefSeq" id="XP_004039634.1">
    <property type="nucleotide sequence ID" value="XM_004039586.1"/>
</dbReference>
<evidence type="ECO:0000256" key="1">
    <source>
        <dbReference type="ARBA" id="ARBA00004245"/>
    </source>
</evidence>
<dbReference type="OMA" id="RCQVGPN"/>
<evidence type="ECO:0000313" key="7">
    <source>
        <dbReference type="EMBL" id="EGR34330.1"/>
    </source>
</evidence>
<accession>G0QKC6</accession>
<dbReference type="GeneID" id="14910519"/>
<evidence type="ECO:0000256" key="3">
    <source>
        <dbReference type="ARBA" id="ARBA00016573"/>
    </source>
</evidence>
<dbReference type="AlphaFoldDB" id="G0QKC6"/>
<comment type="subcellular location">
    <subcellularLocation>
        <location evidence="1">Cytoplasm</location>
        <location evidence="1">Cytoskeleton</location>
    </subcellularLocation>
</comment>
<dbReference type="InterPro" id="IPR011004">
    <property type="entry name" value="Trimer_LpxA-like_sf"/>
</dbReference>
<dbReference type="SUPFAM" id="SSF51161">
    <property type="entry name" value="Trimeric LpxA-like enzymes"/>
    <property type="match status" value="1"/>
</dbReference>
<sequence length="175" mass="19689">MEQIPETKRASTIICQKSEVTANIKFGQGCIIHPNSAIIAEGGDIVIGDYNIIEERVNIVNRKNKESPSKNKTMIIGSYNMFEVGSKIDTCDIGDFNTFEARCIVEQGCIIKNKCSIGSTIKIPQNTVLDEKKIHFPDKVIKEMNFDEQKYKKNIIQMHQALSILIPQNNPCKTI</sequence>
<dbReference type="GO" id="GO:0005869">
    <property type="term" value="C:dynactin complex"/>
    <property type="evidence" value="ECO:0007669"/>
    <property type="project" value="InterPro"/>
</dbReference>
<evidence type="ECO:0000256" key="2">
    <source>
        <dbReference type="ARBA" id="ARBA00007719"/>
    </source>
</evidence>
<evidence type="ECO:0000256" key="5">
    <source>
        <dbReference type="ARBA" id="ARBA00023212"/>
    </source>
</evidence>
<evidence type="ECO:0000256" key="4">
    <source>
        <dbReference type="ARBA" id="ARBA00022490"/>
    </source>
</evidence>